<proteinExistence type="predicted"/>
<sequence>MHKYLDLHHSLSLLSPELSRLLAQSSLLTRTKRLGDYTTSSAMASQGSAANPMDVDLPDANKPATDPDANKPATDPDANKPATDPPGKAGQLTPIQIKDIIYKIADYDGQGLPDVLPQGFALTIGEVKAILKDPANRQNDDTENNARLKREYKCDAALTQFSQYKSMGLKDEDLWKPGLGGDSTEWKGAASLNSEKDMLLQIADVEIEHASDIQDVIPPNFKLTPSEILNILDPRNWPDDEAKARQAYTKLKAAVENNIIELSQPLESSRDEDDRSLSEVGKNVLKQIFRCIAVVTDLTAMSEAIETNLPEGETITFSYLVKMADPTQWSDEEDKKIAKDAKIKINKLVSPGQRQSDFIYQHREKRDEPPTLREFHKKSHRGMTRPIKAIVSAIEVDGRDALENENAKAAAVAIQAENRKIKQYNDENSLPQDTGVVDYIKFSEMWLALVLAKKADEVETVLGIERSLKLFCNQNNLPKWYPHDDKPKPKQPRPMPSGFDNQTQYGSSVELWGSKAIAYVPSRNTEPWEYRPGYTPQGEKIEYRQRIGAGVHFVVHGPRGWRLTPSGSVGGKLARLSADVANVQWALSGQEASRYLCERLCQPDRTYKYDVWFVAIEQLDLERKIRVPNMIVGFISTINGDPDTEEKVAFPRTALDQFLGKDTAEALVSRHITPHRQLPLRQALAIGYQNAGASSANLRPLTQRGKATQESKLIEGLRNLCIESPQEFEKLTGSLGLVRADRRLEWKG</sequence>
<dbReference type="RefSeq" id="XP_040706505.1">
    <property type="nucleotide sequence ID" value="XM_040850329.1"/>
</dbReference>
<accession>A0A1L9TTE1</accession>
<dbReference type="AlphaFoldDB" id="A0A1L9TTE1"/>
<dbReference type="EMBL" id="KV878583">
    <property type="protein sequence ID" value="OJJ62699.1"/>
    <property type="molecule type" value="Genomic_DNA"/>
</dbReference>
<evidence type="ECO:0000256" key="1">
    <source>
        <dbReference type="SAM" id="Coils"/>
    </source>
</evidence>
<gene>
    <name evidence="3" type="ORF">ASPSYDRAFT_65804</name>
</gene>
<dbReference type="GeneID" id="63766402"/>
<evidence type="ECO:0000313" key="3">
    <source>
        <dbReference type="EMBL" id="OJJ62699.1"/>
    </source>
</evidence>
<dbReference type="VEuPathDB" id="FungiDB:ASPSYDRAFT_65804"/>
<feature type="region of interest" description="Disordered" evidence="2">
    <location>
        <begin position="479"/>
        <end position="501"/>
    </location>
</feature>
<name>A0A1L9TTE1_9EURO</name>
<keyword evidence="4" id="KW-1185">Reference proteome</keyword>
<dbReference type="STRING" id="1036612.A0A1L9TTE1"/>
<evidence type="ECO:0000313" key="4">
    <source>
        <dbReference type="Proteomes" id="UP000184356"/>
    </source>
</evidence>
<reference evidence="4" key="1">
    <citation type="journal article" date="2017" name="Genome Biol.">
        <title>Comparative genomics reveals high biological diversity and specific adaptations in the industrially and medically important fungal genus Aspergillus.</title>
        <authorList>
            <person name="de Vries R.P."/>
            <person name="Riley R."/>
            <person name="Wiebenga A."/>
            <person name="Aguilar-Osorio G."/>
            <person name="Amillis S."/>
            <person name="Uchima C.A."/>
            <person name="Anderluh G."/>
            <person name="Asadollahi M."/>
            <person name="Askin M."/>
            <person name="Barry K."/>
            <person name="Battaglia E."/>
            <person name="Bayram O."/>
            <person name="Benocci T."/>
            <person name="Braus-Stromeyer S.A."/>
            <person name="Caldana C."/>
            <person name="Canovas D."/>
            <person name="Cerqueira G.C."/>
            <person name="Chen F."/>
            <person name="Chen W."/>
            <person name="Choi C."/>
            <person name="Clum A."/>
            <person name="Dos Santos R.A."/>
            <person name="Damasio A.R."/>
            <person name="Diallinas G."/>
            <person name="Emri T."/>
            <person name="Fekete E."/>
            <person name="Flipphi M."/>
            <person name="Freyberg S."/>
            <person name="Gallo A."/>
            <person name="Gournas C."/>
            <person name="Habgood R."/>
            <person name="Hainaut M."/>
            <person name="Harispe M.L."/>
            <person name="Henrissat B."/>
            <person name="Hilden K.S."/>
            <person name="Hope R."/>
            <person name="Hossain A."/>
            <person name="Karabika E."/>
            <person name="Karaffa L."/>
            <person name="Karanyi Z."/>
            <person name="Krasevec N."/>
            <person name="Kuo A."/>
            <person name="Kusch H."/>
            <person name="LaButti K."/>
            <person name="Lagendijk E.L."/>
            <person name="Lapidus A."/>
            <person name="Levasseur A."/>
            <person name="Lindquist E."/>
            <person name="Lipzen A."/>
            <person name="Logrieco A.F."/>
            <person name="MacCabe A."/>
            <person name="Maekelae M.R."/>
            <person name="Malavazi I."/>
            <person name="Melin P."/>
            <person name="Meyer V."/>
            <person name="Mielnichuk N."/>
            <person name="Miskei M."/>
            <person name="Molnar A.P."/>
            <person name="Mule G."/>
            <person name="Ngan C.Y."/>
            <person name="Orejas M."/>
            <person name="Orosz E."/>
            <person name="Ouedraogo J.P."/>
            <person name="Overkamp K.M."/>
            <person name="Park H.-S."/>
            <person name="Perrone G."/>
            <person name="Piumi F."/>
            <person name="Punt P.J."/>
            <person name="Ram A.F."/>
            <person name="Ramon A."/>
            <person name="Rauscher S."/>
            <person name="Record E."/>
            <person name="Riano-Pachon D.M."/>
            <person name="Robert V."/>
            <person name="Roehrig J."/>
            <person name="Ruller R."/>
            <person name="Salamov A."/>
            <person name="Salih N.S."/>
            <person name="Samson R.A."/>
            <person name="Sandor E."/>
            <person name="Sanguinetti M."/>
            <person name="Schuetze T."/>
            <person name="Sepcic K."/>
            <person name="Shelest E."/>
            <person name="Sherlock G."/>
            <person name="Sophianopoulou V."/>
            <person name="Squina F.M."/>
            <person name="Sun H."/>
            <person name="Susca A."/>
            <person name="Todd R.B."/>
            <person name="Tsang A."/>
            <person name="Unkles S.E."/>
            <person name="van de Wiele N."/>
            <person name="van Rossen-Uffink D."/>
            <person name="Oliveira J.V."/>
            <person name="Vesth T.C."/>
            <person name="Visser J."/>
            <person name="Yu J.-H."/>
            <person name="Zhou M."/>
            <person name="Andersen M.R."/>
            <person name="Archer D.B."/>
            <person name="Baker S.E."/>
            <person name="Benoit I."/>
            <person name="Brakhage A.A."/>
            <person name="Braus G.H."/>
            <person name="Fischer R."/>
            <person name="Frisvad J.C."/>
            <person name="Goldman G.H."/>
            <person name="Houbraken J."/>
            <person name="Oakley B."/>
            <person name="Pocsi I."/>
            <person name="Scazzocchio C."/>
            <person name="Seiboth B."/>
            <person name="vanKuyk P.A."/>
            <person name="Wortman J."/>
            <person name="Dyer P.S."/>
            <person name="Grigoriev I.V."/>
        </authorList>
    </citation>
    <scope>NUCLEOTIDE SEQUENCE [LARGE SCALE GENOMIC DNA]</scope>
    <source>
        <strain evidence="4">CBS 593.65</strain>
    </source>
</reference>
<keyword evidence="1" id="KW-0175">Coiled coil</keyword>
<protein>
    <submittedName>
        <fullName evidence="3">Uncharacterized protein</fullName>
    </submittedName>
</protein>
<evidence type="ECO:0000256" key="2">
    <source>
        <dbReference type="SAM" id="MobiDB-lite"/>
    </source>
</evidence>
<dbReference type="OrthoDB" id="10396419at2759"/>
<feature type="coiled-coil region" evidence="1">
    <location>
        <begin position="399"/>
        <end position="427"/>
    </location>
</feature>
<feature type="region of interest" description="Disordered" evidence="2">
    <location>
        <begin position="41"/>
        <end position="91"/>
    </location>
</feature>
<dbReference type="Proteomes" id="UP000184356">
    <property type="component" value="Unassembled WGS sequence"/>
</dbReference>
<organism evidence="3 4">
    <name type="scientific">Aspergillus sydowii CBS 593.65</name>
    <dbReference type="NCBI Taxonomy" id="1036612"/>
    <lineage>
        <taxon>Eukaryota</taxon>
        <taxon>Fungi</taxon>
        <taxon>Dikarya</taxon>
        <taxon>Ascomycota</taxon>
        <taxon>Pezizomycotina</taxon>
        <taxon>Eurotiomycetes</taxon>
        <taxon>Eurotiomycetidae</taxon>
        <taxon>Eurotiales</taxon>
        <taxon>Aspergillaceae</taxon>
        <taxon>Aspergillus</taxon>
        <taxon>Aspergillus subgen. Nidulantes</taxon>
    </lineage>
</organism>